<dbReference type="EMBL" id="KN834779">
    <property type="protein sequence ID" value="KIK59502.1"/>
    <property type="molecule type" value="Genomic_DNA"/>
</dbReference>
<dbReference type="Proteomes" id="UP000053593">
    <property type="component" value="Unassembled WGS sequence"/>
</dbReference>
<proteinExistence type="predicted"/>
<evidence type="ECO:0000313" key="2">
    <source>
        <dbReference type="Proteomes" id="UP000053593"/>
    </source>
</evidence>
<dbReference type="OrthoDB" id="2821699at2759"/>
<gene>
    <name evidence="1" type="ORF">GYMLUDRAFT_74418</name>
</gene>
<name>A0A0D0CLT1_9AGAR</name>
<dbReference type="SUPFAM" id="SSF52047">
    <property type="entry name" value="RNI-like"/>
    <property type="match status" value="1"/>
</dbReference>
<dbReference type="HOGENOM" id="CLU_645651_0_0_1"/>
<organism evidence="1 2">
    <name type="scientific">Collybiopsis luxurians FD-317 M1</name>
    <dbReference type="NCBI Taxonomy" id="944289"/>
    <lineage>
        <taxon>Eukaryota</taxon>
        <taxon>Fungi</taxon>
        <taxon>Dikarya</taxon>
        <taxon>Basidiomycota</taxon>
        <taxon>Agaricomycotina</taxon>
        <taxon>Agaricomycetes</taxon>
        <taxon>Agaricomycetidae</taxon>
        <taxon>Agaricales</taxon>
        <taxon>Marasmiineae</taxon>
        <taxon>Omphalotaceae</taxon>
        <taxon>Collybiopsis</taxon>
        <taxon>Collybiopsis luxurians</taxon>
    </lineage>
</organism>
<protein>
    <recommendedName>
        <fullName evidence="3">F-box domain-containing protein</fullName>
    </recommendedName>
</protein>
<sequence>MTAEERRFPNEVFALIIDYVYDDPASLRNVALVCKDFAVMSQSHIFHTVCLVKRKHISHTDLFKRFASLLSDTKQTSSVGKFVKDLDLYMIEDFSMKCQDALVSILQNLPSLNEIRLQVLDFIEQIHTGFGPRLVELRLTGISLESLKDLEYLQSMLSSSSGLKILAMYDCHTWGSDLAKESPFMIILPSSLKIASFGSVDPELLHIIALGMSSQSPDLDYLILDDSCEFDAEIYTMIWRSVGTRTRVILYVCGGFFVEPYPDNMIDCTAELKTTEITLLCSEHQSTAAFFPRFISGLPPTVRRICIDFSALVHDELGGANSWSEFDAALIGRHEMGLLERVLFTCTVRTDTLGFRLRSWKEARAQRSILDRLETLLPRSKDRGFIEVDRRKMYLQVSDSVCSVCDPSALRVL</sequence>
<evidence type="ECO:0008006" key="3">
    <source>
        <dbReference type="Google" id="ProtNLM"/>
    </source>
</evidence>
<dbReference type="AlphaFoldDB" id="A0A0D0CLT1"/>
<accession>A0A0D0CLT1</accession>
<keyword evidence="2" id="KW-1185">Reference proteome</keyword>
<reference evidence="1 2" key="1">
    <citation type="submission" date="2014-04" db="EMBL/GenBank/DDBJ databases">
        <title>Evolutionary Origins and Diversification of the Mycorrhizal Mutualists.</title>
        <authorList>
            <consortium name="DOE Joint Genome Institute"/>
            <consortium name="Mycorrhizal Genomics Consortium"/>
            <person name="Kohler A."/>
            <person name="Kuo A."/>
            <person name="Nagy L.G."/>
            <person name="Floudas D."/>
            <person name="Copeland A."/>
            <person name="Barry K.W."/>
            <person name="Cichocki N."/>
            <person name="Veneault-Fourrey C."/>
            <person name="LaButti K."/>
            <person name="Lindquist E.A."/>
            <person name="Lipzen A."/>
            <person name="Lundell T."/>
            <person name="Morin E."/>
            <person name="Murat C."/>
            <person name="Riley R."/>
            <person name="Ohm R."/>
            <person name="Sun H."/>
            <person name="Tunlid A."/>
            <person name="Henrissat B."/>
            <person name="Grigoriev I.V."/>
            <person name="Hibbett D.S."/>
            <person name="Martin F."/>
        </authorList>
    </citation>
    <scope>NUCLEOTIDE SEQUENCE [LARGE SCALE GENOMIC DNA]</scope>
    <source>
        <strain evidence="1 2">FD-317 M1</strain>
    </source>
</reference>
<evidence type="ECO:0000313" key="1">
    <source>
        <dbReference type="EMBL" id="KIK59502.1"/>
    </source>
</evidence>